<feature type="region of interest" description="Disordered" evidence="1">
    <location>
        <begin position="101"/>
        <end position="121"/>
    </location>
</feature>
<evidence type="ECO:0000256" key="1">
    <source>
        <dbReference type="SAM" id="MobiDB-lite"/>
    </source>
</evidence>
<dbReference type="InterPro" id="IPR012416">
    <property type="entry name" value="CBP60"/>
</dbReference>
<dbReference type="PANTHER" id="PTHR31713:SF84">
    <property type="entry name" value="PROTEIN, PUTATIVE, EXPRESSED-RELATED"/>
    <property type="match status" value="1"/>
</dbReference>
<reference evidence="4" key="1">
    <citation type="submission" date="2020-10" db="EMBL/GenBank/DDBJ databases">
        <authorList>
            <person name="Han B."/>
            <person name="Lu T."/>
            <person name="Zhao Q."/>
            <person name="Huang X."/>
            <person name="Zhao Y."/>
        </authorList>
    </citation>
    <scope>NUCLEOTIDE SEQUENCE</scope>
</reference>
<dbReference type="GO" id="GO:0005516">
    <property type="term" value="F:calmodulin binding"/>
    <property type="evidence" value="ECO:0007669"/>
    <property type="project" value="InterPro"/>
</dbReference>
<dbReference type="EMBL" id="CAJGYO010000014">
    <property type="protein sequence ID" value="CAD6267510.1"/>
    <property type="molecule type" value="Genomic_DNA"/>
</dbReference>
<protein>
    <submittedName>
        <fullName evidence="4">Uncharacterized protein</fullName>
    </submittedName>
</protein>
<dbReference type="GO" id="GO:0005634">
    <property type="term" value="C:nucleus"/>
    <property type="evidence" value="ECO:0007669"/>
    <property type="project" value="TreeGrafter"/>
</dbReference>
<evidence type="ECO:0000313" key="5">
    <source>
        <dbReference type="Proteomes" id="UP000604825"/>
    </source>
</evidence>
<organism evidence="4 5">
    <name type="scientific">Miscanthus lutarioriparius</name>
    <dbReference type="NCBI Taxonomy" id="422564"/>
    <lineage>
        <taxon>Eukaryota</taxon>
        <taxon>Viridiplantae</taxon>
        <taxon>Streptophyta</taxon>
        <taxon>Embryophyta</taxon>
        <taxon>Tracheophyta</taxon>
        <taxon>Spermatophyta</taxon>
        <taxon>Magnoliopsida</taxon>
        <taxon>Liliopsida</taxon>
        <taxon>Poales</taxon>
        <taxon>Poaceae</taxon>
        <taxon>PACMAD clade</taxon>
        <taxon>Panicoideae</taxon>
        <taxon>Andropogonodae</taxon>
        <taxon>Andropogoneae</taxon>
        <taxon>Saccharinae</taxon>
        <taxon>Miscanthus</taxon>
    </lineage>
</organism>
<evidence type="ECO:0000259" key="2">
    <source>
        <dbReference type="Pfam" id="PF07887"/>
    </source>
</evidence>
<dbReference type="GO" id="GO:0003700">
    <property type="term" value="F:DNA-binding transcription factor activity"/>
    <property type="evidence" value="ECO:0007669"/>
    <property type="project" value="TreeGrafter"/>
</dbReference>
<dbReference type="Proteomes" id="UP000604825">
    <property type="component" value="Unassembled WGS sequence"/>
</dbReference>
<dbReference type="GO" id="GO:0043565">
    <property type="term" value="F:sequence-specific DNA binding"/>
    <property type="evidence" value="ECO:0007669"/>
    <property type="project" value="TreeGrafter"/>
</dbReference>
<evidence type="ECO:0000313" key="4">
    <source>
        <dbReference type="EMBL" id="CAD6267510.1"/>
    </source>
</evidence>
<gene>
    <name evidence="4" type="ORF">NCGR_LOCUS50815</name>
</gene>
<evidence type="ECO:0000259" key="3">
    <source>
        <dbReference type="Pfam" id="PF20451"/>
    </source>
</evidence>
<sequence>MAPKRALFVAVGDGGAPPPPEKRQRAGAGPAPSRSSPELPLPSPPPSPKHFLAIVLVVLFLKRPKGRSTDRVPISLSQIGRVDNITRPSPNLLNDEQFTQEENQEGTSAEPAGLATAEGQSETTSIQLRFLNGLKTPVYHDDEIKSESNTAIKLDSKSSINIEPILGMESGNVLGGEGTKAQQNGQCDLGSIKFTEGSCKAHGGKFIIGARVCEGEVSGVQVQQAVMNPVVVQDLAETNVANEKSHPPKLNDSVHRLEEIAKVYAERLEKENIFTVEDFLKALNKDPRNLAKAEFFGGPYTLTDNFSFAQQELVDQLKKGAYAKLDKLPEDHVMTDNSPNPIHVDKYTSIGAGPSYMPIEQPNCSVRLASVHGTAAAERLSHDRIESSCPNAYNDPVPSSFIPDHPSMHNYQGGRVPVLPFEGFSHDDHYNELLSANANSNDPGPSSSTADHFLTYNYRVTPGLDHVEIIQSQPFLLSNGTLYGLTSGHINMALPPQQPIIPGMSLKPFHHPWKGTPRSGQGAHRTRCKLPWPPPMTPQWHLLLLSRPFHHNSVIPGTDHGEYWYGGPTQPIISEDQQCSLRYPSSSALI</sequence>
<feature type="domain" description="Calmodulin binding protein-like N-terminal" evidence="2">
    <location>
        <begin position="171"/>
        <end position="234"/>
    </location>
</feature>
<comment type="caution">
    <text evidence="4">The sequence shown here is derived from an EMBL/GenBank/DDBJ whole genome shotgun (WGS) entry which is preliminary data.</text>
</comment>
<dbReference type="AlphaFoldDB" id="A0A811RBZ9"/>
<dbReference type="InterPro" id="IPR046830">
    <property type="entry name" value="Calmod_bind_M"/>
</dbReference>
<feature type="domain" description="Calmodulin binding protein central" evidence="3">
    <location>
        <begin position="250"/>
        <end position="292"/>
    </location>
</feature>
<dbReference type="PANTHER" id="PTHR31713">
    <property type="entry name" value="OS02G0177800 PROTEIN"/>
    <property type="match status" value="1"/>
</dbReference>
<keyword evidence="5" id="KW-1185">Reference proteome</keyword>
<dbReference type="GO" id="GO:0080142">
    <property type="term" value="P:regulation of salicylic acid biosynthetic process"/>
    <property type="evidence" value="ECO:0007669"/>
    <property type="project" value="TreeGrafter"/>
</dbReference>
<dbReference type="Pfam" id="PF20451">
    <property type="entry name" value="Calmod_bind_M"/>
    <property type="match status" value="1"/>
</dbReference>
<dbReference type="Pfam" id="PF07887">
    <property type="entry name" value="Calmodulin_bind"/>
    <property type="match status" value="1"/>
</dbReference>
<dbReference type="OrthoDB" id="682958at2759"/>
<name>A0A811RBZ9_9POAL</name>
<proteinExistence type="predicted"/>
<feature type="region of interest" description="Disordered" evidence="1">
    <location>
        <begin position="1"/>
        <end position="45"/>
    </location>
</feature>
<dbReference type="InterPro" id="IPR046831">
    <property type="entry name" value="Calmodulin_bind_N"/>
</dbReference>
<accession>A0A811RBZ9</accession>